<evidence type="ECO:0000313" key="3">
    <source>
        <dbReference type="Proteomes" id="UP000037405"/>
    </source>
</evidence>
<dbReference type="GO" id="GO:0140359">
    <property type="term" value="F:ABC-type transporter activity"/>
    <property type="evidence" value="ECO:0007669"/>
    <property type="project" value="InterPro"/>
</dbReference>
<evidence type="ECO:0008006" key="4">
    <source>
        <dbReference type="Google" id="ProtNLM"/>
    </source>
</evidence>
<dbReference type="RefSeq" id="WP_053428146.1">
    <property type="nucleotide sequence ID" value="NZ_LGUE01000004.1"/>
</dbReference>
<feature type="transmembrane region" description="Helical" evidence="1">
    <location>
        <begin position="154"/>
        <end position="174"/>
    </location>
</feature>
<feature type="transmembrane region" description="Helical" evidence="1">
    <location>
        <begin position="69"/>
        <end position="94"/>
    </location>
</feature>
<comment type="caution">
    <text evidence="2">The sequence shown here is derived from an EMBL/GenBank/DDBJ whole genome shotgun (WGS) entry which is preliminary data.</text>
</comment>
<dbReference type="OrthoDB" id="4187110at2"/>
<dbReference type="STRING" id="189381.GCA_900166615_01712"/>
<keyword evidence="1" id="KW-1133">Transmembrane helix</keyword>
<dbReference type="GO" id="GO:0005886">
    <property type="term" value="C:plasma membrane"/>
    <property type="evidence" value="ECO:0007669"/>
    <property type="project" value="UniProtKB-SubCell"/>
</dbReference>
<sequence>MNNTWTIFKKESRQMALEYKWIWLPVVFILLGATQPVTSYYLPSILEMMGGEQGVTVDPSKFVLDGNTILAATLASQFDQMGLIIISLSFMGIIQGEKASGILSFMMTRPLNLRSYLLGKWVAAYSLIAFSMMAGFGTSMFYSHYLFDGVNVGIGIKAFSIYLVWGMFILSVIMTVSTLLRGSGSVAFVSIVILLLFRMLAGLDPLVDLFNPASLSLEAASVLKENGMMSGITWTLLFVAVWIPVLFSLNEWLIKHRKVYLRHG</sequence>
<evidence type="ECO:0000256" key="1">
    <source>
        <dbReference type="SAM" id="Phobius"/>
    </source>
</evidence>
<keyword evidence="1" id="KW-0472">Membrane</keyword>
<feature type="transmembrane region" description="Helical" evidence="1">
    <location>
        <begin position="21"/>
        <end position="42"/>
    </location>
</feature>
<proteinExistence type="predicted"/>
<gene>
    <name evidence="2" type="ORF">AF331_10880</name>
</gene>
<protein>
    <recommendedName>
        <fullName evidence="4">ABC transporter permease</fullName>
    </recommendedName>
</protein>
<dbReference type="AlphaFoldDB" id="A0A0M0G429"/>
<dbReference type="PATRIC" id="fig|189381.12.peg.2186"/>
<reference evidence="3" key="1">
    <citation type="submission" date="2015-07" db="EMBL/GenBank/DDBJ databases">
        <title>Fjat-14235 jcm11544.</title>
        <authorList>
            <person name="Liu B."/>
            <person name="Wang J."/>
            <person name="Zhu Y."/>
            <person name="Liu G."/>
            <person name="Chen Q."/>
            <person name="Chen Z."/>
            <person name="Lan J."/>
            <person name="Che J."/>
            <person name="Ge C."/>
            <person name="Shi H."/>
            <person name="Pan Z."/>
            <person name="Liu X."/>
        </authorList>
    </citation>
    <scope>NUCLEOTIDE SEQUENCE [LARGE SCALE GENOMIC DNA]</scope>
    <source>
        <strain evidence="3">JCM 11544</strain>
    </source>
</reference>
<feature type="transmembrane region" description="Helical" evidence="1">
    <location>
        <begin position="115"/>
        <end position="142"/>
    </location>
</feature>
<name>A0A0M0G429_9BACI</name>
<dbReference type="EMBL" id="LGUE01000004">
    <property type="protein sequence ID" value="KON84549.1"/>
    <property type="molecule type" value="Genomic_DNA"/>
</dbReference>
<feature type="transmembrane region" description="Helical" evidence="1">
    <location>
        <begin position="227"/>
        <end position="249"/>
    </location>
</feature>
<feature type="transmembrane region" description="Helical" evidence="1">
    <location>
        <begin position="186"/>
        <end position="207"/>
    </location>
</feature>
<evidence type="ECO:0000313" key="2">
    <source>
        <dbReference type="EMBL" id="KON84549.1"/>
    </source>
</evidence>
<accession>A0A0M0G429</accession>
<dbReference type="Proteomes" id="UP000037405">
    <property type="component" value="Unassembled WGS sequence"/>
</dbReference>
<keyword evidence="1" id="KW-0812">Transmembrane</keyword>
<organism evidence="2 3">
    <name type="scientific">Rossellomorea marisflavi</name>
    <dbReference type="NCBI Taxonomy" id="189381"/>
    <lineage>
        <taxon>Bacteria</taxon>
        <taxon>Bacillati</taxon>
        <taxon>Bacillota</taxon>
        <taxon>Bacilli</taxon>
        <taxon>Bacillales</taxon>
        <taxon>Bacillaceae</taxon>
        <taxon>Rossellomorea</taxon>
    </lineage>
</organism>
<dbReference type="Pfam" id="PF12679">
    <property type="entry name" value="ABC2_membrane_2"/>
    <property type="match status" value="1"/>
</dbReference>
<keyword evidence="3" id="KW-1185">Reference proteome</keyword>